<proteinExistence type="predicted"/>
<protein>
    <submittedName>
        <fullName evidence="1">DUF1176 domain-containing protein</fullName>
    </submittedName>
</protein>
<dbReference type="InterPro" id="IPR009560">
    <property type="entry name" value="DUF1176"/>
</dbReference>
<reference evidence="1 2" key="1">
    <citation type="submission" date="2022-12" db="EMBL/GenBank/DDBJ databases">
        <title>Sphingomonas abieness sp. nov., an endophytic bacterium isolated from Abies koreana.</title>
        <authorList>
            <person name="Jiang L."/>
            <person name="Lee J."/>
        </authorList>
    </citation>
    <scope>NUCLEOTIDE SEQUENCE [LARGE SCALE GENOMIC DNA]</scope>
    <source>
        <strain evidence="2">PAMB 00755</strain>
    </source>
</reference>
<name>A0ABY7NPA7_9SPHN</name>
<dbReference type="Pfam" id="PF06674">
    <property type="entry name" value="DUF1176"/>
    <property type="match status" value="1"/>
</dbReference>
<gene>
    <name evidence="1" type="ORF">PBT88_03465</name>
</gene>
<dbReference type="EMBL" id="CP115174">
    <property type="protein sequence ID" value="WBO23208.1"/>
    <property type="molecule type" value="Genomic_DNA"/>
</dbReference>
<accession>A0ABY7NPA7</accession>
<evidence type="ECO:0000313" key="1">
    <source>
        <dbReference type="EMBL" id="WBO23208.1"/>
    </source>
</evidence>
<evidence type="ECO:0000313" key="2">
    <source>
        <dbReference type="Proteomes" id="UP001210865"/>
    </source>
</evidence>
<dbReference type="Proteomes" id="UP001210865">
    <property type="component" value="Chromosome"/>
</dbReference>
<sequence>MPAGEGFVWIAAVGGTALLFAVLTSPLPVYAAQQNTSVSPNIVQSYDSCKSWFVACDNGLHCIAKGISETYQGAEIDVDRNAGPTGRLSLSIRADRKFSLRNIRIDGKSVGLSAAAWKVDTSEDSTTVSSDDLVAIRQIVARLRNASKVTLGGDAEVSLDGFAAAMLRLDDRQGRVGGVTAIARYGPLPASSVPDTPALPRIPNRPISATLSQGEAERLIAAVRADQKAVFAKEDCEADTMSMEPEAYALDERQALILIPCIMGAYQGSSLGFIASRAGGQAMSWRGVSNRPRSPIVAMKITAEIMSRPRMTRSASTSGAIDHSGSIAVILPSSWSRRSCAVQTAST</sequence>
<keyword evidence="2" id="KW-1185">Reference proteome</keyword>
<organism evidence="1 2">
    <name type="scientific">Sphingomonas abietis</name>
    <dbReference type="NCBI Taxonomy" id="3012344"/>
    <lineage>
        <taxon>Bacteria</taxon>
        <taxon>Pseudomonadati</taxon>
        <taxon>Pseudomonadota</taxon>
        <taxon>Alphaproteobacteria</taxon>
        <taxon>Sphingomonadales</taxon>
        <taxon>Sphingomonadaceae</taxon>
        <taxon>Sphingomonas</taxon>
    </lineage>
</organism>